<dbReference type="InterPro" id="IPR011650">
    <property type="entry name" value="Peptidase_M20_dimer"/>
</dbReference>
<keyword evidence="1 4" id="KW-0378">Hydrolase</keyword>
<reference evidence="4 5" key="1">
    <citation type="submission" date="2020-07" db="EMBL/GenBank/DDBJ databases">
        <title>Complete genome and description of Corynebacterium incognita strain Marseille-Q3630 sp. nov.</title>
        <authorList>
            <person name="Boxberger M."/>
        </authorList>
    </citation>
    <scope>NUCLEOTIDE SEQUENCE [LARGE SCALE GENOMIC DNA]</scope>
    <source>
        <strain evidence="4 5">Marseille-Q3630</strain>
    </source>
</reference>
<gene>
    <name evidence="4" type="ORF">H0194_02970</name>
</gene>
<dbReference type="InterPro" id="IPR036264">
    <property type="entry name" value="Bact_exopeptidase_dim_dom"/>
</dbReference>
<proteinExistence type="predicted"/>
<dbReference type="Gene3D" id="3.40.630.10">
    <property type="entry name" value="Zn peptidases"/>
    <property type="match status" value="1"/>
</dbReference>
<dbReference type="RefSeq" id="WP_185176377.1">
    <property type="nucleotide sequence ID" value="NZ_CP059404.1"/>
</dbReference>
<evidence type="ECO:0000256" key="2">
    <source>
        <dbReference type="SAM" id="MobiDB-lite"/>
    </source>
</evidence>
<dbReference type="EMBL" id="CP059404">
    <property type="protein sequence ID" value="QNE90003.1"/>
    <property type="molecule type" value="Genomic_DNA"/>
</dbReference>
<protein>
    <submittedName>
        <fullName evidence="4">Amidohydrolase</fullName>
    </submittedName>
</protein>
<evidence type="ECO:0000313" key="4">
    <source>
        <dbReference type="EMBL" id="QNE90003.1"/>
    </source>
</evidence>
<dbReference type="InterPro" id="IPR002933">
    <property type="entry name" value="Peptidase_M20"/>
</dbReference>
<dbReference type="PANTHER" id="PTHR11014:SF63">
    <property type="entry name" value="METALLOPEPTIDASE, PUTATIVE (AFU_ORTHOLOGUE AFUA_6G09600)-RELATED"/>
    <property type="match status" value="1"/>
</dbReference>
<organism evidence="4 5">
    <name type="scientific">Corynebacterium incognita</name>
    <dbReference type="NCBI Taxonomy" id="2754725"/>
    <lineage>
        <taxon>Bacteria</taxon>
        <taxon>Bacillati</taxon>
        <taxon>Actinomycetota</taxon>
        <taxon>Actinomycetes</taxon>
        <taxon>Mycobacteriales</taxon>
        <taxon>Corynebacteriaceae</taxon>
        <taxon>Corynebacterium</taxon>
    </lineage>
</organism>
<dbReference type="InterPro" id="IPR017439">
    <property type="entry name" value="Amidohydrolase"/>
</dbReference>
<accession>A0A7G7CQY7</accession>
<feature type="domain" description="Peptidase M20 dimerisation" evidence="3">
    <location>
        <begin position="248"/>
        <end position="345"/>
    </location>
</feature>
<evidence type="ECO:0000259" key="3">
    <source>
        <dbReference type="Pfam" id="PF07687"/>
    </source>
</evidence>
<dbReference type="Gene3D" id="3.30.70.360">
    <property type="match status" value="1"/>
</dbReference>
<feature type="region of interest" description="Disordered" evidence="2">
    <location>
        <begin position="1"/>
        <end position="41"/>
    </location>
</feature>
<dbReference type="GO" id="GO:0019877">
    <property type="term" value="P:diaminopimelate biosynthetic process"/>
    <property type="evidence" value="ECO:0007669"/>
    <property type="project" value="UniProtKB-ARBA"/>
</dbReference>
<dbReference type="Pfam" id="PF07687">
    <property type="entry name" value="M20_dimer"/>
    <property type="match status" value="1"/>
</dbReference>
<evidence type="ECO:0000313" key="5">
    <source>
        <dbReference type="Proteomes" id="UP000515743"/>
    </source>
</evidence>
<dbReference type="AlphaFoldDB" id="A0A7G7CQY7"/>
<dbReference type="SUPFAM" id="SSF53187">
    <property type="entry name" value="Zn-dependent exopeptidases"/>
    <property type="match status" value="1"/>
</dbReference>
<dbReference type="SUPFAM" id="SSF55031">
    <property type="entry name" value="Bacterial exopeptidase dimerisation domain"/>
    <property type="match status" value="1"/>
</dbReference>
<dbReference type="GO" id="GO:0050118">
    <property type="term" value="F:N-acetyldiaminopimelate deacetylase activity"/>
    <property type="evidence" value="ECO:0007669"/>
    <property type="project" value="UniProtKB-ARBA"/>
</dbReference>
<dbReference type="Pfam" id="PF01546">
    <property type="entry name" value="Peptidase_M20"/>
    <property type="match status" value="1"/>
</dbReference>
<dbReference type="Proteomes" id="UP000515743">
    <property type="component" value="Chromosome"/>
</dbReference>
<sequence>MTTPVNRPNPTSGLRTAGPGKLGQAPRAGQPAPVDKARKQVQLPPLPVVGGTIGERRAAEVFAEESADLLLELQELRRDLHRNPEIGLHMPRTQQKVLEALDGLPLEITLGQDLSSIVVVLRGGKRGDMAPAVLLRADMDALEIRERTGEPFSSVNEYMHACGHDLHTAGLVGAAKLLCEHRAELAGDVIFMFQPGEEGPGGAQPMIEEGVLDAAGRRPVAAYGIHVGPQDRGTFHYISGPMMASSSNLTITVQGKGGHGSRPHDAIDPVMALAEIQLALQTAITRRFDALDPVVITVTNLWAGDGAYNAIPDRAALGATVRILRDEQVNAVRQMITEVAGRVAASHRCGVDIDFDVLYPTTKTNARETQFAVGVWSQAFGVDNVVPFDAPMMASEDFGYVLGQIPGTFIWLGTANPETPQHQREWNHSPLARFDDNVLDTHAAALATIAFERLATECQHPSAATQAASDAAVAARKASKD</sequence>
<dbReference type="PANTHER" id="PTHR11014">
    <property type="entry name" value="PEPTIDASE M20 FAMILY MEMBER"/>
    <property type="match status" value="1"/>
</dbReference>
<name>A0A7G7CQY7_9CORY</name>
<dbReference type="CDD" id="cd03886">
    <property type="entry name" value="M20_Acy1"/>
    <property type="match status" value="1"/>
</dbReference>
<dbReference type="NCBIfam" id="TIGR01891">
    <property type="entry name" value="amidohydrolases"/>
    <property type="match status" value="1"/>
</dbReference>
<feature type="compositionally biased region" description="Polar residues" evidence="2">
    <location>
        <begin position="1"/>
        <end position="14"/>
    </location>
</feature>
<keyword evidence="5" id="KW-1185">Reference proteome</keyword>
<evidence type="ECO:0000256" key="1">
    <source>
        <dbReference type="ARBA" id="ARBA00022801"/>
    </source>
</evidence>
<dbReference type="FunFam" id="3.30.70.360:FF:000001">
    <property type="entry name" value="N-acetyldiaminopimelate deacetylase"/>
    <property type="match status" value="1"/>
</dbReference>
<dbReference type="KEGG" id="cik:H0194_02970"/>